<accession>A0ACB5UA82</accession>
<gene>
    <name evidence="1" type="ORF">Amon02_001227800</name>
</gene>
<organism evidence="1 2">
    <name type="scientific">Ambrosiozyma monospora</name>
    <name type="common">Yeast</name>
    <name type="synonym">Endomycopsis monosporus</name>
    <dbReference type="NCBI Taxonomy" id="43982"/>
    <lineage>
        <taxon>Eukaryota</taxon>
        <taxon>Fungi</taxon>
        <taxon>Dikarya</taxon>
        <taxon>Ascomycota</taxon>
        <taxon>Saccharomycotina</taxon>
        <taxon>Pichiomycetes</taxon>
        <taxon>Pichiales</taxon>
        <taxon>Pichiaceae</taxon>
        <taxon>Ambrosiozyma</taxon>
    </lineage>
</organism>
<keyword evidence="2" id="KW-1185">Reference proteome</keyword>
<dbReference type="Proteomes" id="UP001165064">
    <property type="component" value="Unassembled WGS sequence"/>
</dbReference>
<comment type="caution">
    <text evidence="1">The sequence shown here is derived from an EMBL/GenBank/DDBJ whole genome shotgun (WGS) entry which is preliminary data.</text>
</comment>
<protein>
    <submittedName>
        <fullName evidence="1">Unnamed protein product</fullName>
    </submittedName>
</protein>
<sequence>MQNQYSYQPLQQELPSRSHGSSYNHSYRYRAAPYPVPTQKAANVSRTFANPLNNPAITKELNVTLPPINSNWRSTTTEPRTSTVELPQLTNKYTSPLLGHRRSEPHLRFGSPATTAASSPLSDGHLKGGPTVFSPASTPVPTSPPNFQYYKPYNPASSNTTGTTGGLSRPAPSYLGSSSSSSPRFVAQSPPPVLSTVPVSSVLSKESHLNILPPLNSSGFGSNTIPEAPLKPSSLLSDSQPRNFPTILQPQPQSAIHNPTSKTTNQPKG</sequence>
<name>A0ACB5UA82_AMBMO</name>
<evidence type="ECO:0000313" key="1">
    <source>
        <dbReference type="EMBL" id="GMF05278.1"/>
    </source>
</evidence>
<dbReference type="EMBL" id="BSXS01014315">
    <property type="protein sequence ID" value="GMF05278.1"/>
    <property type="molecule type" value="Genomic_DNA"/>
</dbReference>
<reference evidence="1" key="1">
    <citation type="submission" date="2023-04" db="EMBL/GenBank/DDBJ databases">
        <title>Ambrosiozyma monospora NBRC 10751.</title>
        <authorList>
            <person name="Ichikawa N."/>
            <person name="Sato H."/>
            <person name="Tonouchi N."/>
        </authorList>
    </citation>
    <scope>NUCLEOTIDE SEQUENCE</scope>
    <source>
        <strain evidence="1">NBRC 10751</strain>
    </source>
</reference>
<evidence type="ECO:0000313" key="2">
    <source>
        <dbReference type="Proteomes" id="UP001165064"/>
    </source>
</evidence>
<proteinExistence type="predicted"/>